<name>A0ABM1A0G7_APLCA</name>
<evidence type="ECO:0000313" key="2">
    <source>
        <dbReference type="Proteomes" id="UP000694888"/>
    </source>
</evidence>
<gene>
    <name evidence="3" type="primary">LOC101851128</name>
</gene>
<organism evidence="2 3">
    <name type="scientific">Aplysia californica</name>
    <name type="common">California sea hare</name>
    <dbReference type="NCBI Taxonomy" id="6500"/>
    <lineage>
        <taxon>Eukaryota</taxon>
        <taxon>Metazoa</taxon>
        <taxon>Spiralia</taxon>
        <taxon>Lophotrochozoa</taxon>
        <taxon>Mollusca</taxon>
        <taxon>Gastropoda</taxon>
        <taxon>Heterobranchia</taxon>
        <taxon>Euthyneura</taxon>
        <taxon>Tectipleura</taxon>
        <taxon>Aplysiida</taxon>
        <taxon>Aplysioidea</taxon>
        <taxon>Aplysiidae</taxon>
        <taxon>Aplysia</taxon>
    </lineage>
</organism>
<reference evidence="3" key="1">
    <citation type="submission" date="2025-08" db="UniProtKB">
        <authorList>
            <consortium name="RefSeq"/>
        </authorList>
    </citation>
    <scope>IDENTIFICATION</scope>
</reference>
<dbReference type="PANTHER" id="PTHR16058:SF4">
    <property type="entry name" value="DOUBLE ZINC RIBBON AND ANKYRIN REPEAT-CONTAINING PROTEIN 1"/>
    <property type="match status" value="1"/>
</dbReference>
<dbReference type="InterPro" id="IPR026876">
    <property type="entry name" value="Fn3_assoc_repeat"/>
</dbReference>
<sequence>MPSAGALPAPFITPIHRDCHGLQLPVNKIDSSTLIELSSDVPNCKLYFTTDGSKPLPFQRKIGGKERTFKYFAPFTLKCGKRTLKAVAVSRDGLLESAVVSKDFNVVNLDSLGTSEGYESSTSAATLQSFLDESSDGEYNLKPGKVQGLRPRRTKSPSRKKTVPKEAWASSLYQDPSATGASNEGGYPPVPEGPFNPTNYSGTQINVWGAPPGSWPGMNANNGMVTFGNAVPQNPVQYGFLTEQMIRGLKQKEQPKPEPQESLTLGDIRKLMEETKPKTPPPAIEYKPVWKDPPLNPVSPGNEDYQGNILHIYAHMLDMAKSKASFKKNIGEYKMGKILEAKVEDEGDGYRLNIVLAKPGTQRGLNKKAAK</sequence>
<dbReference type="InterPro" id="IPR052481">
    <property type="entry name" value="DZAN1"/>
</dbReference>
<dbReference type="RefSeq" id="XP_012938318.1">
    <property type="nucleotide sequence ID" value="XM_013082864.2"/>
</dbReference>
<dbReference type="PANTHER" id="PTHR16058">
    <property type="entry name" value="DOUBLE ZINC RIBBON AND ANKYRIN REPEAT-CONTAINING PROTEIN 1"/>
    <property type="match status" value="1"/>
</dbReference>
<accession>A0ABM1A0G7</accession>
<keyword evidence="2" id="KW-1185">Reference proteome</keyword>
<feature type="compositionally biased region" description="Basic residues" evidence="1">
    <location>
        <begin position="150"/>
        <end position="162"/>
    </location>
</feature>
<dbReference type="GeneID" id="101851128"/>
<feature type="non-terminal residue" evidence="3">
    <location>
        <position position="371"/>
    </location>
</feature>
<proteinExistence type="predicted"/>
<evidence type="ECO:0000313" key="3">
    <source>
        <dbReference type="RefSeq" id="XP_012938318.1"/>
    </source>
</evidence>
<protein>
    <submittedName>
        <fullName evidence="3">Uncharacterized protein LOC101851128</fullName>
    </submittedName>
</protein>
<dbReference type="Pfam" id="PF13287">
    <property type="entry name" value="Fn3_assoc"/>
    <property type="match status" value="1"/>
</dbReference>
<feature type="compositionally biased region" description="Polar residues" evidence="1">
    <location>
        <begin position="171"/>
        <end position="182"/>
    </location>
</feature>
<feature type="region of interest" description="Disordered" evidence="1">
    <location>
        <begin position="136"/>
        <end position="201"/>
    </location>
</feature>
<evidence type="ECO:0000256" key="1">
    <source>
        <dbReference type="SAM" id="MobiDB-lite"/>
    </source>
</evidence>
<dbReference type="Proteomes" id="UP000694888">
    <property type="component" value="Unplaced"/>
</dbReference>